<reference evidence="1 2" key="1">
    <citation type="submission" date="2019-05" db="EMBL/GenBank/DDBJ databases">
        <title>Draft genome sequence of Nonomuraea turkmeniaca DSM 43926.</title>
        <authorList>
            <person name="Saricaoglu S."/>
            <person name="Isik K."/>
        </authorList>
    </citation>
    <scope>NUCLEOTIDE SEQUENCE [LARGE SCALE GENOMIC DNA]</scope>
    <source>
        <strain evidence="1 2">DSM 43926</strain>
    </source>
</reference>
<sequence length="137" mass="15234">MNTAATIAFVPLDADRETLAVYLEDSTDWEQSGTSFAGAVRLYDTVVERHLMHADLVAIPSVRLRAPRDADQAEWERKMCAEAAHRINAHLLGLPYETPRDAVQRLVGVVQWAQTDPGFRYVADIAAGRRNARTESA</sequence>
<proteinExistence type="predicted"/>
<gene>
    <name evidence="1" type="ORF">ETD86_29485</name>
</gene>
<dbReference type="EMBL" id="VCKY01000114">
    <property type="protein sequence ID" value="TMR14081.1"/>
    <property type="molecule type" value="Genomic_DNA"/>
</dbReference>
<dbReference type="Proteomes" id="UP000309128">
    <property type="component" value="Unassembled WGS sequence"/>
</dbReference>
<accession>A0A5S4FB84</accession>
<evidence type="ECO:0000313" key="1">
    <source>
        <dbReference type="EMBL" id="TMR14081.1"/>
    </source>
</evidence>
<name>A0A5S4FB84_9ACTN</name>
<comment type="caution">
    <text evidence="1">The sequence shown here is derived from an EMBL/GenBank/DDBJ whole genome shotgun (WGS) entry which is preliminary data.</text>
</comment>
<keyword evidence="2" id="KW-1185">Reference proteome</keyword>
<dbReference type="AlphaFoldDB" id="A0A5S4FB84"/>
<organism evidence="1 2">
    <name type="scientific">Nonomuraea turkmeniaca</name>
    <dbReference type="NCBI Taxonomy" id="103838"/>
    <lineage>
        <taxon>Bacteria</taxon>
        <taxon>Bacillati</taxon>
        <taxon>Actinomycetota</taxon>
        <taxon>Actinomycetes</taxon>
        <taxon>Streptosporangiales</taxon>
        <taxon>Streptosporangiaceae</taxon>
        <taxon>Nonomuraea</taxon>
    </lineage>
</organism>
<evidence type="ECO:0000313" key="2">
    <source>
        <dbReference type="Proteomes" id="UP000309128"/>
    </source>
</evidence>
<protein>
    <submittedName>
        <fullName evidence="1">Uncharacterized protein</fullName>
    </submittedName>
</protein>
<dbReference type="OrthoDB" id="3549878at2"/>
<dbReference type="RefSeq" id="WP_138669508.1">
    <property type="nucleotide sequence ID" value="NZ_VCKY01000114.1"/>
</dbReference>